<accession>A0A840V325</accession>
<organism evidence="2 3">
    <name type="scientific">Desulfoprunum benzoelyticum</name>
    <dbReference type="NCBI Taxonomy" id="1506996"/>
    <lineage>
        <taxon>Bacteria</taxon>
        <taxon>Pseudomonadati</taxon>
        <taxon>Thermodesulfobacteriota</taxon>
        <taxon>Desulfobulbia</taxon>
        <taxon>Desulfobulbales</taxon>
        <taxon>Desulfobulbaceae</taxon>
        <taxon>Desulfoprunum</taxon>
    </lineage>
</organism>
<sequence>MITVIASITVKPQRKDDFITIFNANVPAVRAEAGCIEYYPAIDIDTGVARQALDHNLVTIVEKWQDVEAWKDHLATPHLRAYHQQVKDLVEGVTLKILQAV</sequence>
<keyword evidence="2" id="KW-0560">Oxidoreductase</keyword>
<dbReference type="InterPro" id="IPR050744">
    <property type="entry name" value="AI-2_Isomerase_LsrG"/>
</dbReference>
<proteinExistence type="predicted"/>
<dbReference type="SUPFAM" id="SSF54909">
    <property type="entry name" value="Dimeric alpha+beta barrel"/>
    <property type="match status" value="1"/>
</dbReference>
<name>A0A840V325_9BACT</name>
<dbReference type="Pfam" id="PF03992">
    <property type="entry name" value="ABM"/>
    <property type="match status" value="1"/>
</dbReference>
<evidence type="ECO:0000313" key="3">
    <source>
        <dbReference type="Proteomes" id="UP000539642"/>
    </source>
</evidence>
<reference evidence="2 3" key="1">
    <citation type="submission" date="2020-08" db="EMBL/GenBank/DDBJ databases">
        <title>Genomic Encyclopedia of Type Strains, Phase IV (KMG-IV): sequencing the most valuable type-strain genomes for metagenomic binning, comparative biology and taxonomic classification.</title>
        <authorList>
            <person name="Goeker M."/>
        </authorList>
    </citation>
    <scope>NUCLEOTIDE SEQUENCE [LARGE SCALE GENOMIC DNA]</scope>
    <source>
        <strain evidence="2 3">DSM 28570</strain>
    </source>
</reference>
<dbReference type="PROSITE" id="PS51725">
    <property type="entry name" value="ABM"/>
    <property type="match status" value="1"/>
</dbReference>
<dbReference type="Gene3D" id="3.30.70.100">
    <property type="match status" value="1"/>
</dbReference>
<gene>
    <name evidence="2" type="ORF">HNQ81_001870</name>
</gene>
<dbReference type="Proteomes" id="UP000539642">
    <property type="component" value="Unassembled WGS sequence"/>
</dbReference>
<dbReference type="InterPro" id="IPR007138">
    <property type="entry name" value="ABM_dom"/>
</dbReference>
<dbReference type="RefSeq" id="WP_183350589.1">
    <property type="nucleotide sequence ID" value="NZ_JACHEO010000009.1"/>
</dbReference>
<dbReference type="InterPro" id="IPR011008">
    <property type="entry name" value="Dimeric_a/b-barrel"/>
</dbReference>
<dbReference type="PANTHER" id="PTHR33336">
    <property type="entry name" value="QUINOL MONOOXYGENASE YGIN-RELATED"/>
    <property type="match status" value="1"/>
</dbReference>
<keyword evidence="2" id="KW-0503">Monooxygenase</keyword>
<comment type="caution">
    <text evidence="2">The sequence shown here is derived from an EMBL/GenBank/DDBJ whole genome shotgun (WGS) entry which is preliminary data.</text>
</comment>
<dbReference type="PANTHER" id="PTHR33336:SF3">
    <property type="entry name" value="ABM DOMAIN-CONTAINING PROTEIN"/>
    <property type="match status" value="1"/>
</dbReference>
<dbReference type="EMBL" id="JACHEO010000009">
    <property type="protein sequence ID" value="MBB5348139.1"/>
    <property type="molecule type" value="Genomic_DNA"/>
</dbReference>
<feature type="domain" description="ABM" evidence="1">
    <location>
        <begin position="2"/>
        <end position="98"/>
    </location>
</feature>
<protein>
    <submittedName>
        <fullName evidence="2">Quinol monooxygenase YgiN</fullName>
    </submittedName>
</protein>
<dbReference type="AlphaFoldDB" id="A0A840V325"/>
<dbReference type="GO" id="GO:0005829">
    <property type="term" value="C:cytosol"/>
    <property type="evidence" value="ECO:0007669"/>
    <property type="project" value="TreeGrafter"/>
</dbReference>
<dbReference type="GO" id="GO:0004497">
    <property type="term" value="F:monooxygenase activity"/>
    <property type="evidence" value="ECO:0007669"/>
    <property type="project" value="UniProtKB-KW"/>
</dbReference>
<evidence type="ECO:0000313" key="2">
    <source>
        <dbReference type="EMBL" id="MBB5348139.1"/>
    </source>
</evidence>
<evidence type="ECO:0000259" key="1">
    <source>
        <dbReference type="PROSITE" id="PS51725"/>
    </source>
</evidence>
<keyword evidence="3" id="KW-1185">Reference proteome</keyword>